<sequence>METNPLLEQLKQPDIEAALVSLLRQLPTYEKNLQAIGNVVSFGQAVLQDQQSIQKYDELVRSYNVNLETVEALVGLLEKLPKLLQMINQLEDIVDFVTAVLADQQTIDYATASIKSYTEPIVEKGKQGYSLVKDIQQQAEATTEPIKLFTIMKWLKDPSVQKSLKYVQATIQILNKQSN</sequence>
<dbReference type="PANTHER" id="PTHR39180:SF2">
    <property type="entry name" value="DUF1641 DOMAIN-CONTAINING PROTEIN"/>
    <property type="match status" value="1"/>
</dbReference>
<name>A0A2S0K1N6_LYSSH</name>
<dbReference type="EMBL" id="CP019980">
    <property type="protein sequence ID" value="AVK97267.1"/>
    <property type="molecule type" value="Genomic_DNA"/>
</dbReference>
<dbReference type="EMBL" id="UFSZ01000001">
    <property type="protein sequence ID" value="SUV16841.1"/>
    <property type="molecule type" value="Genomic_DNA"/>
</dbReference>
<dbReference type="GeneID" id="48277281"/>
<reference evidence="2 4" key="2">
    <citation type="submission" date="2018-06" db="EMBL/GenBank/DDBJ databases">
        <authorList>
            <consortium name="Pathogen Informatics"/>
            <person name="Doyle S."/>
        </authorList>
    </citation>
    <scope>NUCLEOTIDE SEQUENCE [LARGE SCALE GENOMIC DNA]</scope>
    <source>
        <strain evidence="2 4">NCTC10338</strain>
    </source>
</reference>
<organism evidence="1 3">
    <name type="scientific">Lysinibacillus sphaericus</name>
    <name type="common">Bacillus sphaericus</name>
    <dbReference type="NCBI Taxonomy" id="1421"/>
    <lineage>
        <taxon>Bacteria</taxon>
        <taxon>Bacillati</taxon>
        <taxon>Bacillota</taxon>
        <taxon>Bacilli</taxon>
        <taxon>Bacillales</taxon>
        <taxon>Bacillaceae</taxon>
        <taxon>Lysinibacillus</taxon>
    </lineage>
</organism>
<protein>
    <submittedName>
        <fullName evidence="2">Transcriptional repressor of the rex ndh operon</fullName>
    </submittedName>
</protein>
<reference evidence="1 3" key="1">
    <citation type="submission" date="2017-03" db="EMBL/GenBank/DDBJ databases">
        <title>The whole genome sequencing and assembly of Lysinibacillus sphaericus DSM 28T strain.</title>
        <authorList>
            <person name="Lee Y.-J."/>
            <person name="Yi H."/>
            <person name="Bahn Y.-S."/>
            <person name="Kim J.F."/>
            <person name="Lee D.-W."/>
        </authorList>
    </citation>
    <scope>NUCLEOTIDE SEQUENCE [LARGE SCALE GENOMIC DNA]</scope>
    <source>
        <strain evidence="1 3">DSM 28</strain>
    </source>
</reference>
<dbReference type="Proteomes" id="UP000255295">
    <property type="component" value="Unassembled WGS sequence"/>
</dbReference>
<dbReference type="RefSeq" id="WP_024363562.1">
    <property type="nucleotide sequence ID" value="NZ_BJNS01000001.1"/>
</dbReference>
<dbReference type="AlphaFoldDB" id="A0A2S0K1N6"/>
<evidence type="ECO:0000313" key="3">
    <source>
        <dbReference type="Proteomes" id="UP000238825"/>
    </source>
</evidence>
<evidence type="ECO:0000313" key="2">
    <source>
        <dbReference type="EMBL" id="SUV16841.1"/>
    </source>
</evidence>
<dbReference type="PANTHER" id="PTHR39180">
    <property type="match status" value="1"/>
</dbReference>
<evidence type="ECO:0000313" key="1">
    <source>
        <dbReference type="EMBL" id="AVK97267.1"/>
    </source>
</evidence>
<accession>A0A2S0K1N6</accession>
<dbReference type="Proteomes" id="UP000238825">
    <property type="component" value="Chromosome"/>
</dbReference>
<evidence type="ECO:0000313" key="4">
    <source>
        <dbReference type="Proteomes" id="UP000255295"/>
    </source>
</evidence>
<gene>
    <name evidence="2" type="primary">rex_2</name>
    <name evidence="1" type="ORF">LS41612_13855</name>
    <name evidence="2" type="ORF">NCTC10338_01926</name>
</gene>
<proteinExistence type="predicted"/>